<keyword evidence="2" id="KW-1185">Reference proteome</keyword>
<comment type="caution">
    <text evidence="1">The sequence shown here is derived from an EMBL/GenBank/DDBJ whole genome shotgun (WGS) entry which is preliminary data.</text>
</comment>
<reference evidence="1" key="1">
    <citation type="submission" date="2020-11" db="EMBL/GenBank/DDBJ databases">
        <title>Sequencing the genomes of 1000 actinobacteria strains.</title>
        <authorList>
            <person name="Klenk H.-P."/>
        </authorList>
    </citation>
    <scope>NUCLEOTIDE SEQUENCE</scope>
    <source>
        <strain evidence="1">DSM 45356</strain>
    </source>
</reference>
<proteinExistence type="predicted"/>
<sequence length="211" mass="20657">MNNDKVAGRGWLTRGVLMGAVAVALAGGVAVTAHAMDIVPTSAKVPVPTALPSTPDLPLPTALPTALPTVLPTAVPTGVPPLPTGLPKTWNCGAAAEKATAALKDRFPGAQVTAACDADKLTVTGVLAKAGSAEATVTVVASPGAPDVNTVPTEAGGVVRLVRADGVAFSASAKLRGVPVVEGLPNTVPNGLPLPGADQLTPLLTALAAGL</sequence>
<dbReference type="RefSeq" id="WP_197004171.1">
    <property type="nucleotide sequence ID" value="NZ_BONS01000020.1"/>
</dbReference>
<evidence type="ECO:0000313" key="1">
    <source>
        <dbReference type="EMBL" id="MBG6137290.1"/>
    </source>
</evidence>
<organism evidence="1 2">
    <name type="scientific">Longispora fulva</name>
    <dbReference type="NCBI Taxonomy" id="619741"/>
    <lineage>
        <taxon>Bacteria</taxon>
        <taxon>Bacillati</taxon>
        <taxon>Actinomycetota</taxon>
        <taxon>Actinomycetes</taxon>
        <taxon>Micromonosporales</taxon>
        <taxon>Micromonosporaceae</taxon>
        <taxon>Longispora</taxon>
    </lineage>
</organism>
<dbReference type="Proteomes" id="UP000622552">
    <property type="component" value="Unassembled WGS sequence"/>
</dbReference>
<name>A0A8J7GGT4_9ACTN</name>
<dbReference type="AlphaFoldDB" id="A0A8J7GGT4"/>
<gene>
    <name evidence="1" type="ORF">IW245_003484</name>
</gene>
<dbReference type="EMBL" id="JADOUF010000001">
    <property type="protein sequence ID" value="MBG6137290.1"/>
    <property type="molecule type" value="Genomic_DNA"/>
</dbReference>
<protein>
    <submittedName>
        <fullName evidence="1">Uncharacterized protein</fullName>
    </submittedName>
</protein>
<accession>A0A8J7GGT4</accession>
<evidence type="ECO:0000313" key="2">
    <source>
        <dbReference type="Proteomes" id="UP000622552"/>
    </source>
</evidence>